<keyword evidence="2 8" id="KW-0813">Transport</keyword>
<dbReference type="Gene3D" id="1.10.3720.10">
    <property type="entry name" value="MetI-like"/>
    <property type="match status" value="1"/>
</dbReference>
<gene>
    <name evidence="10" type="ORF">HMPREF9102_1396</name>
</gene>
<comment type="caution">
    <text evidence="10">The sequence shown here is derived from an EMBL/GenBank/DDBJ whole genome shotgun (WGS) entry which is preliminary data.</text>
</comment>
<comment type="similarity">
    <text evidence="8">Belongs to the binding-protein-dependent transport system permease family.</text>
</comment>
<evidence type="ECO:0000256" key="4">
    <source>
        <dbReference type="ARBA" id="ARBA00022519"/>
    </source>
</evidence>
<dbReference type="Pfam" id="PF00528">
    <property type="entry name" value="BPD_transp_1"/>
    <property type="match status" value="1"/>
</dbReference>
<evidence type="ECO:0000256" key="1">
    <source>
        <dbReference type="ARBA" id="ARBA00004429"/>
    </source>
</evidence>
<feature type="transmembrane region" description="Helical" evidence="8">
    <location>
        <begin position="61"/>
        <end position="86"/>
    </location>
</feature>
<feature type="transmembrane region" description="Helical" evidence="8">
    <location>
        <begin position="194"/>
        <end position="220"/>
    </location>
</feature>
<evidence type="ECO:0000313" key="11">
    <source>
        <dbReference type="Proteomes" id="UP000006035"/>
    </source>
</evidence>
<dbReference type="CDD" id="cd06261">
    <property type="entry name" value="TM_PBP2"/>
    <property type="match status" value="1"/>
</dbReference>
<evidence type="ECO:0000256" key="5">
    <source>
        <dbReference type="ARBA" id="ARBA00022692"/>
    </source>
</evidence>
<keyword evidence="6 8" id="KW-1133">Transmembrane helix</keyword>
<evidence type="ECO:0000259" key="9">
    <source>
        <dbReference type="PROSITE" id="PS50928"/>
    </source>
</evidence>
<evidence type="ECO:0000313" key="10">
    <source>
        <dbReference type="EMBL" id="EGS37393.1"/>
    </source>
</evidence>
<dbReference type="SUPFAM" id="SSF161098">
    <property type="entry name" value="MetI-like"/>
    <property type="match status" value="1"/>
</dbReference>
<evidence type="ECO:0000256" key="2">
    <source>
        <dbReference type="ARBA" id="ARBA00022448"/>
    </source>
</evidence>
<dbReference type="PANTHER" id="PTHR43357">
    <property type="entry name" value="INNER MEMBRANE ABC TRANSPORTER PERMEASE PROTEIN YDCV"/>
    <property type="match status" value="1"/>
</dbReference>
<evidence type="ECO:0000256" key="3">
    <source>
        <dbReference type="ARBA" id="ARBA00022475"/>
    </source>
</evidence>
<sequence length="289" mass="32314">MKKRHLLLILPFVGLNSVVIIAALFKSLAVSLGYYPIIGLNQVTFSYYWEVLRDHYFVQALLYSLYLGLGATVGALILGLLMALVLERAAGRHRFLARLFAVPITIPHIIVALMIMQLLSQSGLISRLAIHLHLIASIDDFPLLVNDRWGIAIMVVFFYKEIPYVAVTMLAILRQLRGGYTTAARNLGASRWQAFWHVTLPLVQPTLCTLFIILFCFTFANFEVPFILGNPGNETIALTIYNQFLQPDLQSRPAAFALNTILSLLCLAVTLLALLISRLLPGGKDRYVK</sequence>
<dbReference type="InterPro" id="IPR035906">
    <property type="entry name" value="MetI-like_sf"/>
</dbReference>
<feature type="transmembrane region" description="Helical" evidence="8">
    <location>
        <begin position="254"/>
        <end position="276"/>
    </location>
</feature>
<comment type="subcellular location">
    <subcellularLocation>
        <location evidence="1">Cell inner membrane</location>
        <topology evidence="1">Multi-pass membrane protein</topology>
    </subcellularLocation>
    <subcellularLocation>
        <location evidence="8">Cell membrane</location>
        <topology evidence="8">Multi-pass membrane protein</topology>
    </subcellularLocation>
</comment>
<organism evidence="10 11">
    <name type="scientific">Limosilactobacillus oris F0423</name>
    <dbReference type="NCBI Taxonomy" id="944562"/>
    <lineage>
        <taxon>Bacteria</taxon>
        <taxon>Bacillati</taxon>
        <taxon>Bacillota</taxon>
        <taxon>Bacilli</taxon>
        <taxon>Lactobacillales</taxon>
        <taxon>Lactobacillaceae</taxon>
        <taxon>Limosilactobacillus</taxon>
    </lineage>
</organism>
<keyword evidence="3" id="KW-1003">Cell membrane</keyword>
<feature type="transmembrane region" description="Helical" evidence="8">
    <location>
        <begin position="6"/>
        <end position="25"/>
    </location>
</feature>
<dbReference type="InterPro" id="IPR000515">
    <property type="entry name" value="MetI-like"/>
</dbReference>
<keyword evidence="7 8" id="KW-0472">Membrane</keyword>
<keyword evidence="4" id="KW-0997">Cell inner membrane</keyword>
<proteinExistence type="inferred from homology"/>
<evidence type="ECO:0000256" key="6">
    <source>
        <dbReference type="ARBA" id="ARBA00022989"/>
    </source>
</evidence>
<feature type="domain" description="ABC transmembrane type-1" evidence="9">
    <location>
        <begin position="61"/>
        <end position="273"/>
    </location>
</feature>
<dbReference type="PANTHER" id="PTHR43357:SF4">
    <property type="entry name" value="INNER MEMBRANE ABC TRANSPORTER PERMEASE PROTEIN YDCV"/>
    <property type="match status" value="1"/>
</dbReference>
<keyword evidence="5 8" id="KW-0812">Transmembrane</keyword>
<dbReference type="PROSITE" id="PS50928">
    <property type="entry name" value="ABC_TM1"/>
    <property type="match status" value="1"/>
</dbReference>
<evidence type="ECO:0000256" key="7">
    <source>
        <dbReference type="ARBA" id="ARBA00023136"/>
    </source>
</evidence>
<name>A0ABN0D5S8_9LACO</name>
<keyword evidence="11" id="KW-1185">Reference proteome</keyword>
<dbReference type="Proteomes" id="UP000006035">
    <property type="component" value="Unassembled WGS sequence"/>
</dbReference>
<evidence type="ECO:0000256" key="8">
    <source>
        <dbReference type="RuleBase" id="RU363032"/>
    </source>
</evidence>
<feature type="transmembrane region" description="Helical" evidence="8">
    <location>
        <begin position="149"/>
        <end position="173"/>
    </location>
</feature>
<reference evidence="10 11" key="1">
    <citation type="submission" date="2011-05" db="EMBL/GenBank/DDBJ databases">
        <authorList>
            <person name="Durkin A.S."/>
            <person name="Kim M."/>
            <person name="Radune D."/>
            <person name="Hostetler J."/>
            <person name="Torralba M."/>
            <person name="Gillis M."/>
            <person name="Methe B."/>
            <person name="Sutton G."/>
            <person name="Nelson K.E."/>
        </authorList>
    </citation>
    <scope>NUCLEOTIDE SEQUENCE [LARGE SCALE GENOMIC DNA]</scope>
    <source>
        <strain evidence="10 11">F0423</strain>
    </source>
</reference>
<feature type="transmembrane region" description="Helical" evidence="8">
    <location>
        <begin position="95"/>
        <end position="119"/>
    </location>
</feature>
<dbReference type="EMBL" id="AFTL01000012">
    <property type="protein sequence ID" value="EGS37393.1"/>
    <property type="molecule type" value="Genomic_DNA"/>
</dbReference>
<accession>A0ABN0D5S8</accession>
<protein>
    <submittedName>
        <fullName evidence="10">ABC transporter, permease protein</fullName>
    </submittedName>
</protein>
<dbReference type="RefSeq" id="WP_003711948.1">
    <property type="nucleotide sequence ID" value="NZ_AFTL01000012.1"/>
</dbReference>